<protein>
    <submittedName>
        <fullName evidence="2">Nuclear transport factor 2 family protein</fullName>
    </submittedName>
</protein>
<proteinExistence type="predicted"/>
<feature type="domain" description="DUF4440" evidence="1">
    <location>
        <begin position="15"/>
        <end position="117"/>
    </location>
</feature>
<comment type="caution">
    <text evidence="2">The sequence shown here is derived from an EMBL/GenBank/DDBJ whole genome shotgun (WGS) entry which is preliminary data.</text>
</comment>
<dbReference type="AlphaFoldDB" id="A0A5R8PE05"/>
<dbReference type="EMBL" id="VBUU01000011">
    <property type="protein sequence ID" value="TLG10881.1"/>
    <property type="molecule type" value="Genomic_DNA"/>
</dbReference>
<dbReference type="OrthoDB" id="8114763at2"/>
<dbReference type="InterPro" id="IPR032710">
    <property type="entry name" value="NTF2-like_dom_sf"/>
</dbReference>
<evidence type="ECO:0000313" key="2">
    <source>
        <dbReference type="EMBL" id="TLG10881.1"/>
    </source>
</evidence>
<reference evidence="2 3" key="1">
    <citation type="submission" date="2019-05" db="EMBL/GenBank/DDBJ databases">
        <title>Genomes sequences of two Nocardia cyriacigeorgica environmental isolates, type strains Nocardia asteroides ATCC 19247 and Nocardia cyriacigeorgica DSM 44484.</title>
        <authorList>
            <person name="Vautrin F."/>
            <person name="Bergeron E."/>
            <person name="Dubost A."/>
            <person name="Abrouk D."/>
            <person name="Rodriguez Nava V."/>
            <person name="Pujic P."/>
        </authorList>
    </citation>
    <scope>NUCLEOTIDE SEQUENCE [LARGE SCALE GENOMIC DNA]</scope>
    <source>
        <strain evidence="2 3">EML 1456</strain>
    </source>
</reference>
<accession>A0A5R8PE05</accession>
<organism evidence="2 3">
    <name type="scientific">Nocardia cyriacigeorgica</name>
    <dbReference type="NCBI Taxonomy" id="135487"/>
    <lineage>
        <taxon>Bacteria</taxon>
        <taxon>Bacillati</taxon>
        <taxon>Actinomycetota</taxon>
        <taxon>Actinomycetes</taxon>
        <taxon>Mycobacteriales</taxon>
        <taxon>Nocardiaceae</taxon>
        <taxon>Nocardia</taxon>
    </lineage>
</organism>
<name>A0A5R8PE05_9NOCA</name>
<sequence length="132" mass="14461">MMKQEVSAGLDSFTRLFRDWDEALLANDAERIGSFATPGWMFVSQDGVMSGSRFLAAVGSGAVTHDSFRSEVTSVVDLGDVAVVVVRVVNTGVFQGERFENDEWSSDVFVRREGRWLCEVTHLTPARAAQGA</sequence>
<dbReference type="SUPFAM" id="SSF54427">
    <property type="entry name" value="NTF2-like"/>
    <property type="match status" value="1"/>
</dbReference>
<dbReference type="InterPro" id="IPR027843">
    <property type="entry name" value="DUF4440"/>
</dbReference>
<dbReference type="Proteomes" id="UP000308349">
    <property type="component" value="Unassembled WGS sequence"/>
</dbReference>
<dbReference type="Pfam" id="PF14534">
    <property type="entry name" value="DUF4440"/>
    <property type="match status" value="1"/>
</dbReference>
<gene>
    <name evidence="2" type="ORF">FEK35_13285</name>
</gene>
<dbReference type="RefSeq" id="WP_138456461.1">
    <property type="nucleotide sequence ID" value="NZ_VBUU01000011.1"/>
</dbReference>
<evidence type="ECO:0000259" key="1">
    <source>
        <dbReference type="Pfam" id="PF14534"/>
    </source>
</evidence>
<dbReference type="Gene3D" id="3.10.450.50">
    <property type="match status" value="1"/>
</dbReference>
<evidence type="ECO:0000313" key="3">
    <source>
        <dbReference type="Proteomes" id="UP000308349"/>
    </source>
</evidence>